<evidence type="ECO:0000313" key="2">
    <source>
        <dbReference type="EMBL" id="EHH56698.1"/>
    </source>
</evidence>
<dbReference type="InterPro" id="IPR018487">
    <property type="entry name" value="Hemopexin-like_repeat"/>
</dbReference>
<proteinExistence type="predicted"/>
<dbReference type="EMBL" id="CM001289">
    <property type="protein sequence ID" value="EHH56698.1"/>
    <property type="molecule type" value="Genomic_DNA"/>
</dbReference>
<sequence length="30" mass="3452">GSKYWVVQGDQLLSGYPRDIYSSFGFPERV</sequence>
<feature type="repeat" description="Hemopexin" evidence="1">
    <location>
        <begin position="1"/>
        <end position="27"/>
    </location>
</feature>
<dbReference type="Gene3D" id="2.110.10.10">
    <property type="entry name" value="Hemopexin-like domain"/>
    <property type="match status" value="1"/>
</dbReference>
<gene>
    <name evidence="2" type="ORF">EGM_06161</name>
</gene>
<dbReference type="PROSITE" id="PS51642">
    <property type="entry name" value="HEMOPEXIN_2"/>
    <property type="match status" value="1"/>
</dbReference>
<feature type="non-terminal residue" evidence="2">
    <location>
        <position position="1"/>
    </location>
</feature>
<dbReference type="AlphaFoldDB" id="G7PNK3"/>
<accession>G7PNK3</accession>
<dbReference type="Proteomes" id="UP000009130">
    <property type="component" value="Chromosome 14"/>
</dbReference>
<dbReference type="Pfam" id="PF00045">
    <property type="entry name" value="Hemopexin"/>
    <property type="match status" value="1"/>
</dbReference>
<feature type="non-terminal residue" evidence="2">
    <location>
        <position position="30"/>
    </location>
</feature>
<dbReference type="SUPFAM" id="SSF50923">
    <property type="entry name" value="Hemopexin-like domain"/>
    <property type="match status" value="1"/>
</dbReference>
<organism>
    <name type="scientific">Macaca fascicularis</name>
    <name type="common">Crab-eating macaque</name>
    <name type="synonym">Cynomolgus monkey</name>
    <dbReference type="NCBI Taxonomy" id="9541"/>
    <lineage>
        <taxon>Eukaryota</taxon>
        <taxon>Metazoa</taxon>
        <taxon>Chordata</taxon>
        <taxon>Craniata</taxon>
        <taxon>Vertebrata</taxon>
        <taxon>Euteleostomi</taxon>
        <taxon>Mammalia</taxon>
        <taxon>Eutheria</taxon>
        <taxon>Euarchontoglires</taxon>
        <taxon>Primates</taxon>
        <taxon>Haplorrhini</taxon>
        <taxon>Catarrhini</taxon>
        <taxon>Cercopithecidae</taxon>
        <taxon>Cercopithecinae</taxon>
        <taxon>Macaca</taxon>
    </lineage>
</organism>
<evidence type="ECO:0000256" key="1">
    <source>
        <dbReference type="PROSITE-ProRule" id="PRU01011"/>
    </source>
</evidence>
<dbReference type="InterPro" id="IPR036375">
    <property type="entry name" value="Hemopexin-like_dom_sf"/>
</dbReference>
<protein>
    <submittedName>
        <fullName evidence="2">Uncharacterized protein</fullName>
    </submittedName>
</protein>
<reference evidence="2" key="1">
    <citation type="journal article" date="2011" name="Nat. Biotechnol.">
        <title>Genome sequencing and comparison of two nonhuman primate animal models, the cynomolgus and Chinese rhesus macaques.</title>
        <authorList>
            <person name="Yan G."/>
            <person name="Zhang G."/>
            <person name="Fang X."/>
            <person name="Zhang Y."/>
            <person name="Li C."/>
            <person name="Ling F."/>
            <person name="Cooper D.N."/>
            <person name="Li Q."/>
            <person name="Li Y."/>
            <person name="van Gool A.J."/>
            <person name="Du H."/>
            <person name="Chen J."/>
            <person name="Chen R."/>
            <person name="Zhang P."/>
            <person name="Huang Z."/>
            <person name="Thompson J.R."/>
            <person name="Meng Y."/>
            <person name="Bai Y."/>
            <person name="Wang J."/>
            <person name="Zhuo M."/>
            <person name="Wang T."/>
            <person name="Huang Y."/>
            <person name="Wei L."/>
            <person name="Li J."/>
            <person name="Wang Z."/>
            <person name="Hu H."/>
            <person name="Yang P."/>
            <person name="Le L."/>
            <person name="Stenson P.D."/>
            <person name="Li B."/>
            <person name="Liu X."/>
            <person name="Ball E.V."/>
            <person name="An N."/>
            <person name="Huang Q."/>
            <person name="Zhang Y."/>
            <person name="Fan W."/>
            <person name="Zhang X."/>
            <person name="Li Y."/>
            <person name="Wang W."/>
            <person name="Katze M.G."/>
            <person name="Su B."/>
            <person name="Nielsen R."/>
            <person name="Yang H."/>
            <person name="Wang J."/>
            <person name="Wang X."/>
            <person name="Wang J."/>
        </authorList>
    </citation>
    <scope>NUCLEOTIDE SEQUENCE [LARGE SCALE GENOMIC DNA]</scope>
    <source>
        <strain evidence="2">CE-4</strain>
    </source>
</reference>
<name>G7PNK3_MACFA</name>